<dbReference type="WBParaSite" id="ALUE_0000767901-mRNA-1">
    <property type="protein sequence ID" value="ALUE_0000767901-mRNA-1"/>
    <property type="gene ID" value="ALUE_0000767901"/>
</dbReference>
<keyword evidence="1" id="KW-1185">Reference proteome</keyword>
<accession>A0A0M3HWU7</accession>
<evidence type="ECO:0000313" key="2">
    <source>
        <dbReference type="WBParaSite" id="ALUE_0000767901-mRNA-1"/>
    </source>
</evidence>
<sequence>MSTGTKFMMTVETEMLALFRGYISGTTVCTNYGPRFTNDASLTYMIKRYETEKSTGTKFMVTVETEMLALFRGYISGTTVCVYDMIKRIYQRYQLRPTFYERRVIDVYDKTLWYINLSLASHHRSLFNKVC</sequence>
<reference evidence="2" key="1">
    <citation type="submission" date="2017-02" db="UniProtKB">
        <authorList>
            <consortium name="WormBaseParasite"/>
        </authorList>
    </citation>
    <scope>IDENTIFICATION</scope>
</reference>
<dbReference type="Proteomes" id="UP000036681">
    <property type="component" value="Unplaced"/>
</dbReference>
<name>A0A0M3HWU7_ASCLU</name>
<dbReference type="AlphaFoldDB" id="A0A0M3HWU7"/>
<evidence type="ECO:0000313" key="1">
    <source>
        <dbReference type="Proteomes" id="UP000036681"/>
    </source>
</evidence>
<protein>
    <submittedName>
        <fullName evidence="2">DUF4817 domain-containing protein</fullName>
    </submittedName>
</protein>
<proteinExistence type="predicted"/>
<organism evidence="1 2">
    <name type="scientific">Ascaris lumbricoides</name>
    <name type="common">Giant roundworm</name>
    <dbReference type="NCBI Taxonomy" id="6252"/>
    <lineage>
        <taxon>Eukaryota</taxon>
        <taxon>Metazoa</taxon>
        <taxon>Ecdysozoa</taxon>
        <taxon>Nematoda</taxon>
        <taxon>Chromadorea</taxon>
        <taxon>Rhabditida</taxon>
        <taxon>Spirurina</taxon>
        <taxon>Ascaridomorpha</taxon>
        <taxon>Ascaridoidea</taxon>
        <taxon>Ascarididae</taxon>
        <taxon>Ascaris</taxon>
    </lineage>
</organism>